<dbReference type="FunFam" id="3.20.20.20:FF:000001">
    <property type="entry name" value="4-hydroxy-3-methylbut-2-en-1-yl diphosphate synthase (flavodoxin)"/>
    <property type="match status" value="1"/>
</dbReference>
<dbReference type="eggNOG" id="COG0821">
    <property type="taxonomic scope" value="Bacteria"/>
</dbReference>
<evidence type="ECO:0000256" key="3">
    <source>
        <dbReference type="ARBA" id="ARBA00023002"/>
    </source>
</evidence>
<dbReference type="Pfam" id="PF04551">
    <property type="entry name" value="GcpE"/>
    <property type="match status" value="1"/>
</dbReference>
<evidence type="ECO:0000259" key="9">
    <source>
        <dbReference type="Pfam" id="PF26540"/>
    </source>
</evidence>
<accession>D4H605</accession>
<feature type="domain" description="IspG TIM-barrel" evidence="8">
    <location>
        <begin position="7"/>
        <end position="246"/>
    </location>
</feature>
<dbReference type="KEGG" id="dap:Dacet_0872"/>
<evidence type="ECO:0000256" key="5">
    <source>
        <dbReference type="ARBA" id="ARBA00023014"/>
    </source>
</evidence>
<dbReference type="STRING" id="522772.Dacet_0872"/>
<keyword evidence="11" id="KW-1185">Reference proteome</keyword>
<evidence type="ECO:0000256" key="2">
    <source>
        <dbReference type="ARBA" id="ARBA00022723"/>
    </source>
</evidence>
<dbReference type="NCBIfam" id="TIGR00612">
    <property type="entry name" value="ispG_gcpE"/>
    <property type="match status" value="1"/>
</dbReference>
<evidence type="ECO:0000256" key="6">
    <source>
        <dbReference type="ARBA" id="ARBA00023229"/>
    </source>
</evidence>
<reference evidence="10 11" key="1">
    <citation type="journal article" date="2010" name="Stand. Genomic Sci.">
        <title>Complete genome sequence of Denitrovibrio acetiphilus type strain (N2460).</title>
        <authorList>
            <person name="Kiss H."/>
            <person name="Lang E."/>
            <person name="Lapidus A."/>
            <person name="Copeland A."/>
            <person name="Nolan M."/>
            <person name="Glavina Del Rio T."/>
            <person name="Chen F."/>
            <person name="Lucas S."/>
            <person name="Tice H."/>
            <person name="Cheng J.F."/>
            <person name="Han C."/>
            <person name="Goodwin L."/>
            <person name="Pitluck S."/>
            <person name="Liolios K."/>
            <person name="Pati A."/>
            <person name="Ivanova N."/>
            <person name="Mavromatis K."/>
            <person name="Chen A."/>
            <person name="Palaniappan K."/>
            <person name="Land M."/>
            <person name="Hauser L."/>
            <person name="Chang Y.J."/>
            <person name="Jeffries C.D."/>
            <person name="Detter J.C."/>
            <person name="Brettin T."/>
            <person name="Spring S."/>
            <person name="Rohde M."/>
            <person name="Goker M."/>
            <person name="Woyke T."/>
            <person name="Bristow J."/>
            <person name="Eisen J.A."/>
            <person name="Markowitz V."/>
            <person name="Hugenholtz P."/>
            <person name="Kyrpides N.C."/>
            <person name="Klenk H.P."/>
        </authorList>
    </citation>
    <scope>NUCLEOTIDE SEQUENCE [LARGE SCALE GENOMIC DNA]</scope>
    <source>
        <strain evidence="11">DSM 12809 / NBRC 114555 / N2460</strain>
    </source>
</reference>
<feature type="binding site" evidence="7">
    <location>
        <position position="299"/>
    </location>
    <ligand>
        <name>[4Fe-4S] cluster</name>
        <dbReference type="ChEBI" id="CHEBI:49883"/>
    </ligand>
</feature>
<evidence type="ECO:0000313" key="11">
    <source>
        <dbReference type="Proteomes" id="UP000002012"/>
    </source>
</evidence>
<name>D4H605_DENA2</name>
<dbReference type="Proteomes" id="UP000002012">
    <property type="component" value="Chromosome"/>
</dbReference>
<proteinExistence type="inferred from homology"/>
<sequence length="352" mass="37648">MIYRKKTRQVNVGSVTIGGNAPVSIQSMTNTDTRNTEATISQIKALTDAGCEIVRCAVIDQQAAKAFRTIKDMSQIPVIADIHFDHKLAIAAMENGADAVRINPGNIGSSAKVKAVVECAKANSCSIRIGVNAGSLEKDLLKKYGVCADSLVRSAEKHVKQLESFGFNDIKVSLKASSVPLTYQAYKKFSQTSDYPLHIGVTEAGTFFAGSIKSSAGIGALLLEGIGDTFRISLTGDPVEEIRVGWQLLNALGIRRRGPEIISCPTCGRTEIELVKLAEEVERRSANLKSTISIAVMGCAVNGPGEAREADYGIAGGRGVGLIFKKGEIIKKVSEEMIIDELFGILKTDNVE</sequence>
<dbReference type="InterPro" id="IPR011005">
    <property type="entry name" value="Dihydropteroate_synth-like_sf"/>
</dbReference>
<feature type="binding site" evidence="7">
    <location>
        <position position="306"/>
    </location>
    <ligand>
        <name>[4Fe-4S] cluster</name>
        <dbReference type="ChEBI" id="CHEBI:49883"/>
    </ligand>
</feature>
<dbReference type="FunCoup" id="D4H605">
    <property type="interactions" value="321"/>
</dbReference>
<feature type="binding site" evidence="7">
    <location>
        <position position="267"/>
    </location>
    <ligand>
        <name>[4Fe-4S] cluster</name>
        <dbReference type="ChEBI" id="CHEBI:49883"/>
    </ligand>
</feature>
<dbReference type="InterPro" id="IPR004588">
    <property type="entry name" value="IspG_bac-typ"/>
</dbReference>
<dbReference type="GO" id="GO:0005506">
    <property type="term" value="F:iron ion binding"/>
    <property type="evidence" value="ECO:0007669"/>
    <property type="project" value="InterPro"/>
</dbReference>
<dbReference type="InterPro" id="IPR058578">
    <property type="entry name" value="IspG_TIM"/>
</dbReference>
<keyword evidence="2 7" id="KW-0479">Metal-binding</keyword>
<dbReference type="Gene3D" id="3.20.20.20">
    <property type="entry name" value="Dihydropteroate synthase-like"/>
    <property type="match status" value="1"/>
</dbReference>
<dbReference type="SUPFAM" id="SSF51717">
    <property type="entry name" value="Dihydropteroate synthetase-like"/>
    <property type="match status" value="1"/>
</dbReference>
<dbReference type="UniPathway" id="UPA00056">
    <property type="reaction ID" value="UER00096"/>
</dbReference>
<dbReference type="InterPro" id="IPR045854">
    <property type="entry name" value="NO2/SO3_Rdtase_4Fe4S_sf"/>
</dbReference>
<evidence type="ECO:0000256" key="4">
    <source>
        <dbReference type="ARBA" id="ARBA00023004"/>
    </source>
</evidence>
<feature type="domain" description="IspG C-terminal" evidence="9">
    <location>
        <begin position="260"/>
        <end position="346"/>
    </location>
</feature>
<evidence type="ECO:0000313" key="10">
    <source>
        <dbReference type="EMBL" id="ADD67651.1"/>
    </source>
</evidence>
<dbReference type="PANTHER" id="PTHR30454:SF0">
    <property type="entry name" value="4-HYDROXY-3-METHYLBUT-2-EN-1-YL DIPHOSPHATE SYNTHASE (FERREDOXIN), CHLOROPLASTIC"/>
    <property type="match status" value="1"/>
</dbReference>
<dbReference type="OrthoDB" id="9803214at2"/>
<comment type="pathway">
    <text evidence="7">Isoprenoid biosynthesis; isopentenyl diphosphate biosynthesis via DXP pathway; isopentenyl diphosphate from 1-deoxy-D-xylulose 5-phosphate: step 5/6.</text>
</comment>
<dbReference type="GO" id="GO:0019288">
    <property type="term" value="P:isopentenyl diphosphate biosynthetic process, methylerythritol 4-phosphate pathway"/>
    <property type="evidence" value="ECO:0007669"/>
    <property type="project" value="UniProtKB-UniRule"/>
</dbReference>
<keyword evidence="4 7" id="KW-0408">Iron</keyword>
<dbReference type="AlphaFoldDB" id="D4H605"/>
<dbReference type="Gene3D" id="3.30.413.10">
    <property type="entry name" value="Sulfite Reductase Hemoprotein, domain 1"/>
    <property type="match status" value="1"/>
</dbReference>
<dbReference type="InterPro" id="IPR016425">
    <property type="entry name" value="IspG_bac"/>
</dbReference>
<gene>
    <name evidence="7" type="primary">ispG</name>
    <name evidence="10" type="ordered locus">Dacet_0872</name>
</gene>
<dbReference type="EC" id="1.17.7.3" evidence="7"/>
<protein>
    <recommendedName>
        <fullName evidence="7">4-hydroxy-3-methylbut-2-en-1-yl diphosphate synthase (flavodoxin)</fullName>
        <ecNumber evidence="7">1.17.7.3</ecNumber>
    </recommendedName>
    <alternativeName>
        <fullName evidence="7">1-hydroxy-2-methyl-2-(E)-butenyl 4-diphosphate synthase</fullName>
    </alternativeName>
</protein>
<dbReference type="PaxDb" id="522772-Dacet_0872"/>
<dbReference type="RefSeq" id="WP_013010182.1">
    <property type="nucleotide sequence ID" value="NC_013943.1"/>
</dbReference>
<dbReference type="HOGENOM" id="CLU_042258_0_0_0"/>
<comment type="cofactor">
    <cofactor evidence="7">
        <name>[4Fe-4S] cluster</name>
        <dbReference type="ChEBI" id="CHEBI:49883"/>
    </cofactor>
    <text evidence="7">Binds 1 [4Fe-4S] cluster.</text>
</comment>
<evidence type="ECO:0000259" key="8">
    <source>
        <dbReference type="Pfam" id="PF04551"/>
    </source>
</evidence>
<evidence type="ECO:0000256" key="1">
    <source>
        <dbReference type="ARBA" id="ARBA00022485"/>
    </source>
</evidence>
<dbReference type="Pfam" id="PF26540">
    <property type="entry name" value="GcpE_C"/>
    <property type="match status" value="1"/>
</dbReference>
<dbReference type="GO" id="GO:0051539">
    <property type="term" value="F:4 iron, 4 sulfur cluster binding"/>
    <property type="evidence" value="ECO:0007669"/>
    <property type="project" value="UniProtKB-UniRule"/>
</dbReference>
<dbReference type="GO" id="GO:0141197">
    <property type="term" value="F:4-hydroxy-3-methylbut-2-enyl-diphosphate synthase activity (flavodoxin)"/>
    <property type="evidence" value="ECO:0007669"/>
    <property type="project" value="UniProtKB-EC"/>
</dbReference>
<dbReference type="SUPFAM" id="SSF56014">
    <property type="entry name" value="Nitrite and sulphite reductase 4Fe-4S domain-like"/>
    <property type="match status" value="1"/>
</dbReference>
<feature type="binding site" evidence="7">
    <location>
        <position position="264"/>
    </location>
    <ligand>
        <name>[4Fe-4S] cluster</name>
        <dbReference type="ChEBI" id="CHEBI:49883"/>
    </ligand>
</feature>
<dbReference type="InterPro" id="IPR058579">
    <property type="entry name" value="IspG_C"/>
</dbReference>
<evidence type="ECO:0000256" key="7">
    <source>
        <dbReference type="HAMAP-Rule" id="MF_00159"/>
    </source>
</evidence>
<comment type="function">
    <text evidence="7">Converts 2C-methyl-D-erythritol 2,4-cyclodiphosphate (ME-2,4cPP) into 1-hydroxy-2-methyl-2-(E)-butenyl 4-diphosphate.</text>
</comment>
<keyword evidence="5 7" id="KW-0411">Iron-sulfur</keyword>
<comment type="catalytic activity">
    <reaction evidence="7">
        <text>(2E)-4-hydroxy-3-methylbut-2-enyl diphosphate + oxidized [flavodoxin] + H2O + 2 H(+) = 2-C-methyl-D-erythritol 2,4-cyclic diphosphate + reduced [flavodoxin]</text>
        <dbReference type="Rhea" id="RHEA:43604"/>
        <dbReference type="Rhea" id="RHEA-COMP:10622"/>
        <dbReference type="Rhea" id="RHEA-COMP:10623"/>
        <dbReference type="ChEBI" id="CHEBI:15377"/>
        <dbReference type="ChEBI" id="CHEBI:15378"/>
        <dbReference type="ChEBI" id="CHEBI:57618"/>
        <dbReference type="ChEBI" id="CHEBI:58210"/>
        <dbReference type="ChEBI" id="CHEBI:58483"/>
        <dbReference type="ChEBI" id="CHEBI:128753"/>
        <dbReference type="EC" id="1.17.7.3"/>
    </reaction>
</comment>
<dbReference type="EMBL" id="CP001968">
    <property type="protein sequence ID" value="ADD67651.1"/>
    <property type="molecule type" value="Genomic_DNA"/>
</dbReference>
<comment type="similarity">
    <text evidence="7">Belongs to the IspG family.</text>
</comment>
<dbReference type="GO" id="GO:0046429">
    <property type="term" value="F:4-hydroxy-3-methylbut-2-en-1-yl diphosphate synthase activity (ferredoxin)"/>
    <property type="evidence" value="ECO:0007669"/>
    <property type="project" value="UniProtKB-UniRule"/>
</dbReference>
<keyword evidence="3 7" id="KW-0560">Oxidoreductase</keyword>
<dbReference type="HAMAP" id="MF_00159">
    <property type="entry name" value="IspG"/>
    <property type="match status" value="1"/>
</dbReference>
<dbReference type="NCBIfam" id="NF001540">
    <property type="entry name" value="PRK00366.1"/>
    <property type="match status" value="1"/>
</dbReference>
<dbReference type="PANTHER" id="PTHR30454">
    <property type="entry name" value="4-HYDROXY-3-METHYLBUT-2-EN-1-YL DIPHOSPHATE SYNTHASE"/>
    <property type="match status" value="1"/>
</dbReference>
<dbReference type="InParanoid" id="D4H605"/>
<keyword evidence="1 7" id="KW-0004">4Fe-4S</keyword>
<dbReference type="GO" id="GO:0016114">
    <property type="term" value="P:terpenoid biosynthetic process"/>
    <property type="evidence" value="ECO:0007669"/>
    <property type="project" value="InterPro"/>
</dbReference>
<keyword evidence="6 7" id="KW-0414">Isoprene biosynthesis</keyword>
<organism evidence="10 11">
    <name type="scientific">Denitrovibrio acetiphilus (strain DSM 12809 / NBRC 114555 / N2460)</name>
    <dbReference type="NCBI Taxonomy" id="522772"/>
    <lineage>
        <taxon>Bacteria</taxon>
        <taxon>Pseudomonadati</taxon>
        <taxon>Deferribacterota</taxon>
        <taxon>Deferribacteres</taxon>
        <taxon>Deferribacterales</taxon>
        <taxon>Geovibrionaceae</taxon>
        <taxon>Denitrovibrio</taxon>
    </lineage>
</organism>
<dbReference type="PIRSF" id="PIRSF004640">
    <property type="entry name" value="IspG"/>
    <property type="match status" value="1"/>
</dbReference>